<dbReference type="InterPro" id="IPR001296">
    <property type="entry name" value="Glyco_trans_1"/>
</dbReference>
<keyword evidence="4" id="KW-1185">Reference proteome</keyword>
<keyword evidence="3" id="KW-0328">Glycosyltransferase</keyword>
<keyword evidence="1 3" id="KW-0808">Transferase</keyword>
<comment type="caution">
    <text evidence="3">The sequence shown here is derived from an EMBL/GenBank/DDBJ whole genome shotgun (WGS) entry which is preliminary data.</text>
</comment>
<dbReference type="PANTHER" id="PTHR46401">
    <property type="entry name" value="GLYCOSYLTRANSFERASE WBBK-RELATED"/>
    <property type="match status" value="1"/>
</dbReference>
<dbReference type="Proteomes" id="UP001596002">
    <property type="component" value="Unassembled WGS sequence"/>
</dbReference>
<reference evidence="4" key="1">
    <citation type="journal article" date="2019" name="Int. J. Syst. Evol. Microbiol.">
        <title>The Global Catalogue of Microorganisms (GCM) 10K type strain sequencing project: providing services to taxonomists for standard genome sequencing and annotation.</title>
        <authorList>
            <consortium name="The Broad Institute Genomics Platform"/>
            <consortium name="The Broad Institute Genome Sequencing Center for Infectious Disease"/>
            <person name="Wu L."/>
            <person name="Ma J."/>
        </authorList>
    </citation>
    <scope>NUCLEOTIDE SEQUENCE [LARGE SCALE GENOMIC DNA]</scope>
    <source>
        <strain evidence="4">WYCCWR 12678</strain>
    </source>
</reference>
<dbReference type="PANTHER" id="PTHR46401:SF2">
    <property type="entry name" value="GLYCOSYLTRANSFERASE WBBK-RELATED"/>
    <property type="match status" value="1"/>
</dbReference>
<dbReference type="Gene3D" id="3.40.50.2000">
    <property type="entry name" value="Glycogen Phosphorylase B"/>
    <property type="match status" value="1"/>
</dbReference>
<accession>A0ABV9PXC0</accession>
<gene>
    <name evidence="3" type="ORF">ACFO8Q_02535</name>
</gene>
<name>A0ABV9PXC0_9BACL</name>
<dbReference type="Pfam" id="PF00534">
    <property type="entry name" value="Glycos_transf_1"/>
    <property type="match status" value="1"/>
</dbReference>
<evidence type="ECO:0000256" key="1">
    <source>
        <dbReference type="ARBA" id="ARBA00022679"/>
    </source>
</evidence>
<proteinExistence type="predicted"/>
<sequence>MKQLNDLVERELGEHWREETLFYVSSGGIGQSYDTVLSLKPKQLVFDILDDNLGFPGMQEEEKAVLENQFKLLLTKATLVTAVSEYLVKKTQTQYSIPVEWLPNGVEIERFGYQNEYGRPLEELKDLSKPLFGFVGALTSWIDFELLLKIADHPKTGTLVLVGPLVEGAVPADLVNQMKAHPKIKFLGSKPYDEVPHVLHQFDVLLLPRNYEPHSLASDPLKLYEYMATGKPIVSTALPSALRFSRSVFVGSTHQDFLSLLERAEEEWSEQRAAEEIALVQSLSWKSRAHKLIALVEKHQNTTC</sequence>
<feature type="domain" description="Glycosyl transferase family 1" evidence="2">
    <location>
        <begin position="124"/>
        <end position="241"/>
    </location>
</feature>
<dbReference type="SUPFAM" id="SSF53756">
    <property type="entry name" value="UDP-Glycosyltransferase/glycogen phosphorylase"/>
    <property type="match status" value="1"/>
</dbReference>
<evidence type="ECO:0000259" key="2">
    <source>
        <dbReference type="Pfam" id="PF00534"/>
    </source>
</evidence>
<protein>
    <submittedName>
        <fullName evidence="3">Glycosyltransferase</fullName>
        <ecNumber evidence="3">2.4.-.-</ecNumber>
    </submittedName>
</protein>
<evidence type="ECO:0000313" key="3">
    <source>
        <dbReference type="EMBL" id="MFC4766278.1"/>
    </source>
</evidence>
<organism evidence="3 4">
    <name type="scientific">Effusibacillus consociatus</name>
    <dbReference type="NCBI Taxonomy" id="1117041"/>
    <lineage>
        <taxon>Bacteria</taxon>
        <taxon>Bacillati</taxon>
        <taxon>Bacillota</taxon>
        <taxon>Bacilli</taxon>
        <taxon>Bacillales</taxon>
        <taxon>Alicyclobacillaceae</taxon>
        <taxon>Effusibacillus</taxon>
    </lineage>
</organism>
<evidence type="ECO:0000313" key="4">
    <source>
        <dbReference type="Proteomes" id="UP001596002"/>
    </source>
</evidence>
<dbReference type="EC" id="2.4.-.-" evidence="3"/>
<dbReference type="GO" id="GO:0016757">
    <property type="term" value="F:glycosyltransferase activity"/>
    <property type="evidence" value="ECO:0007669"/>
    <property type="project" value="UniProtKB-KW"/>
</dbReference>
<dbReference type="RefSeq" id="WP_380024085.1">
    <property type="nucleotide sequence ID" value="NZ_JBHSHC010000014.1"/>
</dbReference>
<dbReference type="EMBL" id="JBHSHC010000014">
    <property type="protein sequence ID" value="MFC4766278.1"/>
    <property type="molecule type" value="Genomic_DNA"/>
</dbReference>